<feature type="region of interest" description="Disordered" evidence="2">
    <location>
        <begin position="1"/>
        <end position="72"/>
    </location>
</feature>
<keyword evidence="1" id="KW-0175">Coiled coil</keyword>
<dbReference type="PANTHER" id="PTHR32309:SF13">
    <property type="entry name" value="FERRIC ENTEROBACTIN TRANSPORT PROTEIN FEPE"/>
    <property type="match status" value="1"/>
</dbReference>
<feature type="transmembrane region" description="Helical" evidence="3">
    <location>
        <begin position="203"/>
        <end position="226"/>
    </location>
</feature>
<feature type="coiled-coil region" evidence="1">
    <location>
        <begin position="372"/>
        <end position="464"/>
    </location>
</feature>
<feature type="compositionally biased region" description="Low complexity" evidence="2">
    <location>
        <begin position="58"/>
        <end position="72"/>
    </location>
</feature>
<name>A0A438ADR8_9RHOB</name>
<feature type="compositionally biased region" description="Basic and acidic residues" evidence="2">
    <location>
        <begin position="29"/>
        <end position="39"/>
    </location>
</feature>
<evidence type="ECO:0000256" key="2">
    <source>
        <dbReference type="SAM" id="MobiDB-lite"/>
    </source>
</evidence>
<keyword evidence="3" id="KW-0472">Membrane</keyword>
<dbReference type="GO" id="GO:0005886">
    <property type="term" value="C:plasma membrane"/>
    <property type="evidence" value="ECO:0007669"/>
    <property type="project" value="TreeGrafter"/>
</dbReference>
<comment type="caution">
    <text evidence="4">The sequence shown here is derived from an EMBL/GenBank/DDBJ whole genome shotgun (WGS) entry which is preliminary data.</text>
</comment>
<feature type="compositionally biased region" description="Low complexity" evidence="2">
    <location>
        <begin position="8"/>
        <end position="27"/>
    </location>
</feature>
<evidence type="ECO:0000313" key="5">
    <source>
        <dbReference type="Proteomes" id="UP000285908"/>
    </source>
</evidence>
<keyword evidence="5" id="KW-1185">Reference proteome</keyword>
<evidence type="ECO:0000256" key="1">
    <source>
        <dbReference type="SAM" id="Coils"/>
    </source>
</evidence>
<dbReference type="GO" id="GO:0004713">
    <property type="term" value="F:protein tyrosine kinase activity"/>
    <property type="evidence" value="ECO:0007669"/>
    <property type="project" value="TreeGrafter"/>
</dbReference>
<proteinExistence type="predicted"/>
<evidence type="ECO:0000313" key="4">
    <source>
        <dbReference type="EMBL" id="RVV96825.1"/>
    </source>
</evidence>
<dbReference type="PANTHER" id="PTHR32309">
    <property type="entry name" value="TYROSINE-PROTEIN KINASE"/>
    <property type="match status" value="1"/>
</dbReference>
<dbReference type="OrthoDB" id="7810642at2"/>
<evidence type="ECO:0000256" key="3">
    <source>
        <dbReference type="SAM" id="Phobius"/>
    </source>
</evidence>
<accession>A0A438ADR8</accession>
<organism evidence="4 5">
    <name type="scientific">Mesobaculum littorinae</name>
    <dbReference type="NCBI Taxonomy" id="2486419"/>
    <lineage>
        <taxon>Bacteria</taxon>
        <taxon>Pseudomonadati</taxon>
        <taxon>Pseudomonadota</taxon>
        <taxon>Alphaproteobacteria</taxon>
        <taxon>Rhodobacterales</taxon>
        <taxon>Roseobacteraceae</taxon>
        <taxon>Mesobaculum</taxon>
    </lineage>
</organism>
<gene>
    <name evidence="4" type="ORF">EKE94_16850</name>
</gene>
<feature type="transmembrane region" description="Helical" evidence="3">
    <location>
        <begin position="539"/>
        <end position="559"/>
    </location>
</feature>
<protein>
    <submittedName>
        <fullName evidence="4">Capsule biosynthesis protein</fullName>
    </submittedName>
</protein>
<dbReference type="Proteomes" id="UP000285908">
    <property type="component" value="Unassembled WGS sequence"/>
</dbReference>
<dbReference type="InterPro" id="IPR050445">
    <property type="entry name" value="Bact_polysacc_biosynth/exp"/>
</dbReference>
<sequence length="565" mass="61732">MLPHHETPGSSSSTPSAGRPTPGPTSGDEAVRHRPDLQDRAAAALADAGGAEGEADGRAAPGAGPGKAPYPTAAQDARIADPAEMSAEEAIARIRKEGLTGRQLRMARRMANKHGLSPTSDIDAVRQLRLRGIDPFERANMLDLVVPDTGQEVGDRVQLPQTIPTETVPSTEVKRPAAMPRPPRHREIFEIQRDIARRRRRKLLLLAARLFVFVMLPTALAGYYYAVIATPMYSTKSEFVIQQADTAASAGGLGGLFSGTGLATSQDSITVQSYLTSRDAMLRLDQDVGFREVFSDPSIDPVQRLPEGASNEDAYDIYQDNVQIGYDPTEGIIKMEVIAPDPAVSADFSRHLIDYAEEQVDGLTERLRNDQMAGARESYEEAEERMSAAQARVLELQEQLGVLDPTSESAGVMSRVTAFETQLAEKRLQLQQLMDNRQPNQARVDGVRGDIDRLQTLIANLRSQLTTNDGEAASLAAITGQLRMAEVDLETRTLMMQQALQQLETARLEANRQVRYLSLGVNPVPPDEATYPRAFENTILAFLIFAGLYLMISLTASILREQVSS</sequence>
<dbReference type="EMBL" id="RQXX01000008">
    <property type="protein sequence ID" value="RVV96825.1"/>
    <property type="molecule type" value="Genomic_DNA"/>
</dbReference>
<keyword evidence="3" id="KW-0812">Transmembrane</keyword>
<dbReference type="AlphaFoldDB" id="A0A438ADR8"/>
<reference evidence="4 5" key="1">
    <citation type="submission" date="2018-11" db="EMBL/GenBank/DDBJ databases">
        <title>Mesobaculum littorinae gen. nov., sp. nov., isolated from Littorina scabra that represents a novel genus of the order Rhodobacteraceae.</title>
        <authorList>
            <person name="Li F."/>
        </authorList>
    </citation>
    <scope>NUCLEOTIDE SEQUENCE [LARGE SCALE GENOMIC DNA]</scope>
    <source>
        <strain evidence="4 5">M0103</strain>
    </source>
</reference>
<keyword evidence="3" id="KW-1133">Transmembrane helix</keyword>